<keyword evidence="3" id="KW-1185">Reference proteome</keyword>
<dbReference type="EMBL" id="JAUTAL010000001">
    <property type="protein sequence ID" value="MDQ1096515.1"/>
    <property type="molecule type" value="Genomic_DNA"/>
</dbReference>
<keyword evidence="1" id="KW-0812">Transmembrane</keyword>
<name>A0ABU0TJN6_9FLAO</name>
<keyword evidence="1" id="KW-0472">Membrane</keyword>
<reference evidence="2 3" key="1">
    <citation type="submission" date="2023-07" db="EMBL/GenBank/DDBJ databases">
        <title>Functional and genomic diversity of the sorghum phyllosphere microbiome.</title>
        <authorList>
            <person name="Shade A."/>
        </authorList>
    </citation>
    <scope>NUCLEOTIDE SEQUENCE [LARGE SCALE GENOMIC DNA]</scope>
    <source>
        <strain evidence="2 3">SORGH_AS_1064</strain>
    </source>
</reference>
<protein>
    <submittedName>
        <fullName evidence="2">Membrane protein</fullName>
    </submittedName>
</protein>
<proteinExistence type="predicted"/>
<evidence type="ECO:0000313" key="3">
    <source>
        <dbReference type="Proteomes" id="UP001225072"/>
    </source>
</evidence>
<keyword evidence="1" id="KW-1133">Transmembrane helix</keyword>
<feature type="transmembrane region" description="Helical" evidence="1">
    <location>
        <begin position="90"/>
        <end position="109"/>
    </location>
</feature>
<sequence length="149" mass="16651">MKPLFVLAGVFALSLIATRILKHNFDYKLSGKVALAVMLLFTSAGHFLYAKGMAMMLPEAMPFRTGLVYLTGIIEMAAAIGIFVPALKPITGILLIVFFILILPANIFAAIRHLNYETGTFDGKGLSYLWFRIPFQLLLIVWTYFFVVK</sequence>
<feature type="transmembrane region" description="Helical" evidence="1">
    <location>
        <begin position="61"/>
        <end position="84"/>
    </location>
</feature>
<comment type="caution">
    <text evidence="2">The sequence shown here is derived from an EMBL/GenBank/DDBJ whole genome shotgun (WGS) entry which is preliminary data.</text>
</comment>
<dbReference type="PANTHER" id="PTHR36974">
    <property type="entry name" value="MEMBRANE PROTEIN-RELATED"/>
    <property type="match status" value="1"/>
</dbReference>
<evidence type="ECO:0000313" key="2">
    <source>
        <dbReference type="EMBL" id="MDQ1096515.1"/>
    </source>
</evidence>
<dbReference type="PANTHER" id="PTHR36974:SF1">
    <property type="entry name" value="DOXX FAMILY MEMBRANE PROTEIN"/>
    <property type="match status" value="1"/>
</dbReference>
<feature type="transmembrane region" description="Helical" evidence="1">
    <location>
        <begin position="129"/>
        <end position="147"/>
    </location>
</feature>
<feature type="transmembrane region" description="Helical" evidence="1">
    <location>
        <begin position="29"/>
        <end position="49"/>
    </location>
</feature>
<dbReference type="Proteomes" id="UP001225072">
    <property type="component" value="Unassembled WGS sequence"/>
</dbReference>
<gene>
    <name evidence="2" type="ORF">QE404_001662</name>
</gene>
<evidence type="ECO:0000256" key="1">
    <source>
        <dbReference type="SAM" id="Phobius"/>
    </source>
</evidence>
<dbReference type="RefSeq" id="WP_307449014.1">
    <property type="nucleotide sequence ID" value="NZ_JAUTAL010000001.1"/>
</dbReference>
<accession>A0ABU0TJN6</accession>
<organism evidence="2 3">
    <name type="scientific">Chryseobacterium camelliae</name>
    <dbReference type="NCBI Taxonomy" id="1265445"/>
    <lineage>
        <taxon>Bacteria</taxon>
        <taxon>Pseudomonadati</taxon>
        <taxon>Bacteroidota</taxon>
        <taxon>Flavobacteriia</taxon>
        <taxon>Flavobacteriales</taxon>
        <taxon>Weeksellaceae</taxon>
        <taxon>Chryseobacterium group</taxon>
        <taxon>Chryseobacterium</taxon>
    </lineage>
</organism>